<evidence type="ECO:0000256" key="4">
    <source>
        <dbReference type="ARBA" id="ARBA00023235"/>
    </source>
</evidence>
<name>A0ABW5B2U5_9FLAO</name>
<dbReference type="InterPro" id="IPR011051">
    <property type="entry name" value="RmlC_Cupin_sf"/>
</dbReference>
<proteinExistence type="inferred from homology"/>
<evidence type="ECO:0000256" key="1">
    <source>
        <dbReference type="ARBA" id="ARBA00001936"/>
    </source>
</evidence>
<accession>A0ABW5B2U5</accession>
<dbReference type="RefSeq" id="WP_378321501.1">
    <property type="nucleotide sequence ID" value="NZ_JBHUHY010000017.1"/>
</dbReference>
<keyword evidence="3" id="KW-0464">Manganese</keyword>
<organism evidence="9 10">
    <name type="scientific">Aquimarina celericrescens</name>
    <dbReference type="NCBI Taxonomy" id="1964542"/>
    <lineage>
        <taxon>Bacteria</taxon>
        <taxon>Pseudomonadati</taxon>
        <taxon>Bacteroidota</taxon>
        <taxon>Flavobacteriia</taxon>
        <taxon>Flavobacteriales</taxon>
        <taxon>Flavobacteriaceae</taxon>
        <taxon>Aquimarina</taxon>
    </lineage>
</organism>
<evidence type="ECO:0000313" key="9">
    <source>
        <dbReference type="EMBL" id="MFD2188466.1"/>
    </source>
</evidence>
<comment type="cofactor">
    <cofactor evidence="1">
        <name>Mn(2+)</name>
        <dbReference type="ChEBI" id="CHEBI:29035"/>
    </cofactor>
</comment>
<evidence type="ECO:0000256" key="8">
    <source>
        <dbReference type="ARBA" id="ARBA00044972"/>
    </source>
</evidence>
<comment type="caution">
    <text evidence="9">The sequence shown here is derived from an EMBL/GenBank/DDBJ whole genome shotgun (WGS) entry which is preliminary data.</text>
</comment>
<comment type="similarity">
    <text evidence="7">Belongs to the D-lyxose ketol-isomerase family.</text>
</comment>
<evidence type="ECO:0000256" key="2">
    <source>
        <dbReference type="ARBA" id="ARBA00022723"/>
    </source>
</evidence>
<dbReference type="SUPFAM" id="SSF51182">
    <property type="entry name" value="RmlC-like cupins"/>
    <property type="match status" value="1"/>
</dbReference>
<dbReference type="Proteomes" id="UP001597344">
    <property type="component" value="Unassembled WGS sequence"/>
</dbReference>
<dbReference type="GO" id="GO:0016853">
    <property type="term" value="F:isomerase activity"/>
    <property type="evidence" value="ECO:0007669"/>
    <property type="project" value="UniProtKB-KW"/>
</dbReference>
<reference evidence="10" key="1">
    <citation type="journal article" date="2019" name="Int. J. Syst. Evol. Microbiol.">
        <title>The Global Catalogue of Microorganisms (GCM) 10K type strain sequencing project: providing services to taxonomists for standard genome sequencing and annotation.</title>
        <authorList>
            <consortium name="The Broad Institute Genomics Platform"/>
            <consortium name="The Broad Institute Genome Sequencing Center for Infectious Disease"/>
            <person name="Wu L."/>
            <person name="Ma J."/>
        </authorList>
    </citation>
    <scope>NUCLEOTIDE SEQUENCE [LARGE SCALE GENOMIC DNA]</scope>
    <source>
        <strain evidence="10">DT92</strain>
    </source>
</reference>
<comment type="catalytic activity">
    <reaction evidence="6">
        <text>D-lyxose = D-xylulose</text>
        <dbReference type="Rhea" id="RHEA:14201"/>
        <dbReference type="ChEBI" id="CHEBI:16789"/>
        <dbReference type="ChEBI" id="CHEBI:17140"/>
        <dbReference type="EC" id="5.3.1.15"/>
    </reaction>
</comment>
<evidence type="ECO:0000313" key="10">
    <source>
        <dbReference type="Proteomes" id="UP001597344"/>
    </source>
</evidence>
<sequence>MKRSQINTCIQEAKKCFEKHQWALPPDPKWDVTDFGLGDFDNKGLVLINLTEELEYCEKLMYAKKNQRTPAHCHKKKKEDIIVRNGKLAVQVWKGKPEQKPVDFQIKISGKWALICSGDTITLNSGERVTLIPGVYHEFYPLSDQCIIGEVSTANDDLNDNFFVNPDIGRFSEIEEDEPALVTLVSDRYDDKE</sequence>
<dbReference type="Pfam" id="PF07385">
    <property type="entry name" value="Lyx_isomer"/>
    <property type="match status" value="1"/>
</dbReference>
<keyword evidence="4 9" id="KW-0413">Isomerase</keyword>
<dbReference type="InterPro" id="IPR014710">
    <property type="entry name" value="RmlC-like_jellyroll"/>
</dbReference>
<evidence type="ECO:0000256" key="6">
    <source>
        <dbReference type="ARBA" id="ARBA00044907"/>
    </source>
</evidence>
<dbReference type="EC" id="5.3.1.15" evidence="8"/>
<dbReference type="EMBL" id="JBHUHY010000017">
    <property type="protein sequence ID" value="MFD2188466.1"/>
    <property type="molecule type" value="Genomic_DNA"/>
</dbReference>
<keyword evidence="5" id="KW-0119">Carbohydrate metabolism</keyword>
<protein>
    <recommendedName>
        <fullName evidence="8">D-lyxose ketol-isomerase</fullName>
        <ecNumber evidence="8">5.3.1.15</ecNumber>
    </recommendedName>
</protein>
<keyword evidence="2" id="KW-0479">Metal-binding</keyword>
<keyword evidence="10" id="KW-1185">Reference proteome</keyword>
<evidence type="ECO:0000256" key="7">
    <source>
        <dbReference type="ARBA" id="ARBA00044951"/>
    </source>
</evidence>
<dbReference type="InterPro" id="IPR010864">
    <property type="entry name" value="D-lyxose_isomer"/>
</dbReference>
<evidence type="ECO:0000256" key="5">
    <source>
        <dbReference type="ARBA" id="ARBA00023277"/>
    </source>
</evidence>
<gene>
    <name evidence="9" type="ORF">ACFSJT_16790</name>
</gene>
<dbReference type="Gene3D" id="2.60.120.10">
    <property type="entry name" value="Jelly Rolls"/>
    <property type="match status" value="1"/>
</dbReference>
<evidence type="ECO:0000256" key="3">
    <source>
        <dbReference type="ARBA" id="ARBA00023211"/>
    </source>
</evidence>